<protein>
    <submittedName>
        <fullName evidence="1">Cytochrome b/b6 domain-containing protein</fullName>
    </submittedName>
</protein>
<evidence type="ECO:0000313" key="1">
    <source>
        <dbReference type="EMBL" id="UTT52548.1"/>
    </source>
</evidence>
<sequence>MATRMLRRGLPRVPGGEPWPPADAVAVDAAAAEPEAGAAPEPVAHAVTPAAVAPAPPTDAVSPATSGALRIRRGLPRVSGGEPWPPSQTAPAPAAAAPAPHATTEEPAAEEPAAEEPAAEAASPVSTTATTPQPAAASTAPSAVAESEAPPVAAADVRRGLPRVVGGDPWPPADTVPRVRTAAGSAPLEPVASESTPAATVETPAAAATAVAVAGSAPAIADVSTPLPWTRTVWNGHAPRHILAAPAPATDRRRPTWTQAIGVLFGAAALGVLAGAAIAFVRTLLSFPFMQDFLAAFPGEYEPAIAVEPGFSPWIGWQHFFNMFLMVLIIRSGLQVRTEKRPTVFWTPRGNPKGKISLNLWFHQSLDILWLVNGVIFVVLLFVTGHWVRIVPTSWEVFPNALSAALQYVSFDWPHENGWNNYNSLQQLAYFATVFIAAPLAAITGFRMSGLWPKKAEKLSKAYPVEWARALHFPIMLYFVAFIIAHVALVMLTGFLRNLNHMFAAQDAVTWTGFWVFVLSLVVIAIAWVAARPLVLAPIAKAFGKVSGR</sequence>
<organism evidence="1 2">
    <name type="scientific">Microbacterium maritypicum</name>
    <name type="common">Microbacterium liquefaciens</name>
    <dbReference type="NCBI Taxonomy" id="33918"/>
    <lineage>
        <taxon>Bacteria</taxon>
        <taxon>Bacillati</taxon>
        <taxon>Actinomycetota</taxon>
        <taxon>Actinomycetes</taxon>
        <taxon>Micrococcales</taxon>
        <taxon>Microbacteriaceae</taxon>
        <taxon>Microbacterium</taxon>
    </lineage>
</organism>
<keyword evidence="2" id="KW-1185">Reference proteome</keyword>
<reference evidence="1" key="1">
    <citation type="submission" date="2022-07" db="EMBL/GenBank/DDBJ databases">
        <title>Complete genome of DND4.</title>
        <authorList>
            <person name="Cao G."/>
        </authorList>
    </citation>
    <scope>NUCLEOTIDE SEQUENCE</scope>
    <source>
        <strain evidence="1">DND4</strain>
    </source>
</reference>
<accession>A0ACD4B590</accession>
<gene>
    <name evidence="1" type="ORF">NMQ05_15925</name>
</gene>
<dbReference type="EMBL" id="CP101471">
    <property type="protein sequence ID" value="UTT52548.1"/>
    <property type="molecule type" value="Genomic_DNA"/>
</dbReference>
<name>A0ACD4B590_MICMQ</name>
<dbReference type="Proteomes" id="UP001060245">
    <property type="component" value="Chromosome"/>
</dbReference>
<proteinExistence type="predicted"/>
<evidence type="ECO:0000313" key="2">
    <source>
        <dbReference type="Proteomes" id="UP001060245"/>
    </source>
</evidence>